<dbReference type="EnsemblMetazoa" id="PHUM484760-RA">
    <property type="protein sequence ID" value="PHUM484760-PA"/>
    <property type="gene ID" value="PHUM484760"/>
</dbReference>
<evidence type="ECO:0000256" key="3">
    <source>
        <dbReference type="ARBA" id="ARBA00022840"/>
    </source>
</evidence>
<keyword evidence="2 5" id="KW-0547">Nucleotide-binding</keyword>
<dbReference type="Pfam" id="PF00012">
    <property type="entry name" value="HSP70"/>
    <property type="match status" value="1"/>
</dbReference>
<dbReference type="SUPFAM" id="SSF53067">
    <property type="entry name" value="Actin-like ATPase domain"/>
    <property type="match status" value="2"/>
</dbReference>
<dbReference type="KEGG" id="phu:Phum_PHUM484760"/>
<keyword evidence="3 5" id="KW-0067">ATP-binding</keyword>
<evidence type="ECO:0000256" key="1">
    <source>
        <dbReference type="ARBA" id="ARBA00007381"/>
    </source>
</evidence>
<dbReference type="GeneID" id="8231426"/>
<dbReference type="FunFam" id="3.30.420.40:FF:000026">
    <property type="entry name" value="Heat shock protein 70"/>
    <property type="match status" value="1"/>
</dbReference>
<evidence type="ECO:0000256" key="4">
    <source>
        <dbReference type="ARBA" id="ARBA00023016"/>
    </source>
</evidence>
<keyword evidence="4 6" id="KW-0346">Stress response</keyword>
<dbReference type="InParanoid" id="E0VWI0"/>
<dbReference type="HOGENOM" id="CLU_005965_0_0_1"/>
<organism>
    <name type="scientific">Pediculus humanus subsp. corporis</name>
    <name type="common">Body louse</name>
    <dbReference type="NCBI Taxonomy" id="121224"/>
    <lineage>
        <taxon>Eukaryota</taxon>
        <taxon>Metazoa</taxon>
        <taxon>Ecdysozoa</taxon>
        <taxon>Arthropoda</taxon>
        <taxon>Hexapoda</taxon>
        <taxon>Insecta</taxon>
        <taxon>Pterygota</taxon>
        <taxon>Neoptera</taxon>
        <taxon>Paraneoptera</taxon>
        <taxon>Psocodea</taxon>
        <taxon>Troctomorpha</taxon>
        <taxon>Phthiraptera</taxon>
        <taxon>Anoplura</taxon>
        <taxon>Pediculidae</taxon>
        <taxon>Pediculus</taxon>
    </lineage>
</organism>
<dbReference type="PROSITE" id="PS01036">
    <property type="entry name" value="HSP70_3"/>
    <property type="match status" value="1"/>
</dbReference>
<dbReference type="VEuPathDB" id="VectorBase:PHUM484760"/>
<proteinExistence type="inferred from homology"/>
<dbReference type="eggNOG" id="KOG0101">
    <property type="taxonomic scope" value="Eukaryota"/>
</dbReference>
<dbReference type="Gene3D" id="2.60.34.10">
    <property type="entry name" value="Substrate Binding Domain Of DNAk, Chain A, domain 1"/>
    <property type="match status" value="1"/>
</dbReference>
<reference evidence="6" key="1">
    <citation type="submission" date="2007-04" db="EMBL/GenBank/DDBJ databases">
        <title>Annotation of Pediculus humanus corporis strain USDA.</title>
        <authorList>
            <person name="Kirkness E."/>
            <person name="Hannick L."/>
            <person name="Hass B."/>
            <person name="Bruggner R."/>
            <person name="Lawson D."/>
            <person name="Bidwell S."/>
            <person name="Joardar V."/>
            <person name="Caler E."/>
            <person name="Walenz B."/>
            <person name="Inman J."/>
            <person name="Schobel S."/>
            <person name="Galinsky K."/>
            <person name="Amedeo P."/>
            <person name="Strausberg R."/>
        </authorList>
    </citation>
    <scope>NUCLEOTIDE SEQUENCE</scope>
    <source>
        <strain evidence="6">USDA</strain>
    </source>
</reference>
<dbReference type="GO" id="GO:0006950">
    <property type="term" value="P:response to stress"/>
    <property type="evidence" value="ECO:0007669"/>
    <property type="project" value="UniProtKB-ARBA"/>
</dbReference>
<evidence type="ECO:0000313" key="7">
    <source>
        <dbReference type="EnsemblMetazoa" id="PHUM484760-PA"/>
    </source>
</evidence>
<dbReference type="PROSITE" id="PS00297">
    <property type="entry name" value="HSP70_1"/>
    <property type="match status" value="1"/>
</dbReference>
<reference evidence="6" key="2">
    <citation type="submission" date="2007-04" db="EMBL/GenBank/DDBJ databases">
        <title>The genome of the human body louse.</title>
        <authorList>
            <consortium name="The Human Body Louse Genome Consortium"/>
            <person name="Kirkness E."/>
            <person name="Walenz B."/>
            <person name="Hass B."/>
            <person name="Bruggner R."/>
            <person name="Strausberg R."/>
        </authorList>
    </citation>
    <scope>NUCLEOTIDE SEQUENCE</scope>
    <source>
        <strain evidence="6">USDA</strain>
    </source>
</reference>
<dbReference type="SUPFAM" id="SSF100934">
    <property type="entry name" value="Heat shock protein 70kD (HSP70), C-terminal subdomain"/>
    <property type="match status" value="1"/>
</dbReference>
<sequence>MSKVKKIGVGIDLGTTYSCVGVFRRGKVEIIANDQGNRVTPSYVAFTENERFVGDPAKAQIASNPKNTIYDAKRLIGRTYSDKCIQNDLKLWTFNVVNDCGKPKIEVTYKNEKKRFSPEEISSMILFKMKEVAETYLGQPVRDAVVTVPAYFNDSQRQATKDAGTIAGLNILRIINEPTAAALAYGLDKNEGEQNVLIYDLGGGTFDVSVLTIDKGIFEVRATSGDTHLGGEDFDARLVNYFSKEFYKKHNLDITKNKRSMRRLQTACERAKRTLSATTQADIEIDSLFEGIDFYSTISRARFEELNSDYFKGTLIPVEKALADANISKSKIHEVVLVGGSTRIPKIQKILKDFFNGKELNHNINPDEAVAYGAAIQAAVLIGDSAKEVKNILLLDVSPLSTGIETAGGVMSILIPRNTTIPCSYTQLFSTFSDNQTSVNIQVYEGERPMTKDNHLLGNFELSGIPQAPRGVPQIEVTFDIDANGILSVKAQEITTGKESRIVINKDKGRLSKTEIDKMIAESEKFKDEDDKNRQKVLARNSFESYCLDLLGNVTHLPEKDATKVQKEASDGLKWLENNRMATKKEIEERRSSVEKICTPIIENFFKVNRVRHERLPSSSRGCFNEDFNTCFLKE</sequence>
<dbReference type="GO" id="GO:0005524">
    <property type="term" value="F:ATP binding"/>
    <property type="evidence" value="ECO:0007669"/>
    <property type="project" value="UniProtKB-KW"/>
</dbReference>
<dbReference type="NCBIfam" id="NF001413">
    <property type="entry name" value="PRK00290.1"/>
    <property type="match status" value="1"/>
</dbReference>
<reference evidence="7" key="3">
    <citation type="submission" date="2021-02" db="UniProtKB">
        <authorList>
            <consortium name="EnsemblMetazoa"/>
        </authorList>
    </citation>
    <scope>IDENTIFICATION</scope>
    <source>
        <strain evidence="7">USDA</strain>
    </source>
</reference>
<dbReference type="EC" id="1.3.1.74" evidence="6"/>
<dbReference type="Gene3D" id="3.30.30.30">
    <property type="match status" value="1"/>
</dbReference>
<dbReference type="InterPro" id="IPR029047">
    <property type="entry name" value="HSP70_peptide-bd_sf"/>
</dbReference>
<name>E0VWI0_PEDHC</name>
<dbReference type="GO" id="GO:0032440">
    <property type="term" value="F:2-alkenal reductase [NAD(P)H] activity"/>
    <property type="evidence" value="ECO:0007669"/>
    <property type="project" value="UniProtKB-EC"/>
</dbReference>
<dbReference type="STRING" id="121224.E0VWI0"/>
<dbReference type="FunFam" id="3.90.640.10:FF:000002">
    <property type="entry name" value="Heat shock 70 kDa"/>
    <property type="match status" value="1"/>
</dbReference>
<dbReference type="FunFam" id="3.30.420.40:FF:000172">
    <property type="entry name" value="Heat shock 70 kDa protein"/>
    <property type="match status" value="1"/>
</dbReference>
<dbReference type="Gene3D" id="1.20.1270.10">
    <property type="match status" value="1"/>
</dbReference>
<dbReference type="Gene3D" id="3.30.420.40">
    <property type="match status" value="2"/>
</dbReference>
<dbReference type="Gene3D" id="3.90.640.10">
    <property type="entry name" value="Actin, Chain A, domain 4"/>
    <property type="match status" value="1"/>
</dbReference>
<dbReference type="AlphaFoldDB" id="E0VWI0"/>
<keyword evidence="8" id="KW-1185">Reference proteome</keyword>
<dbReference type="GO" id="GO:0140662">
    <property type="term" value="F:ATP-dependent protein folding chaperone"/>
    <property type="evidence" value="ECO:0007669"/>
    <property type="project" value="InterPro"/>
</dbReference>
<dbReference type="InterPro" id="IPR018181">
    <property type="entry name" value="Heat_shock_70_CS"/>
</dbReference>
<dbReference type="OrthoDB" id="2401965at2759"/>
<accession>E0VWI0</accession>
<dbReference type="OMA" id="AMDIIVF"/>
<dbReference type="InterPro" id="IPR013126">
    <property type="entry name" value="Hsp_70_fam"/>
</dbReference>
<evidence type="ECO:0000313" key="6">
    <source>
        <dbReference type="EMBL" id="EEB17736.1"/>
    </source>
</evidence>
<dbReference type="SUPFAM" id="SSF100920">
    <property type="entry name" value="Heat shock protein 70kD (HSP70), peptide-binding domain"/>
    <property type="match status" value="1"/>
</dbReference>
<dbReference type="InterPro" id="IPR029048">
    <property type="entry name" value="HSP70_C_sf"/>
</dbReference>
<comment type="similarity">
    <text evidence="1 5">Belongs to the heat shock protein 70 family.</text>
</comment>
<evidence type="ECO:0000313" key="8">
    <source>
        <dbReference type="Proteomes" id="UP000009046"/>
    </source>
</evidence>
<dbReference type="InterPro" id="IPR043129">
    <property type="entry name" value="ATPase_NBD"/>
</dbReference>
<dbReference type="EMBL" id="AAZO01005876">
    <property type="status" value="NOT_ANNOTATED_CDS"/>
    <property type="molecule type" value="Genomic_DNA"/>
</dbReference>
<evidence type="ECO:0000256" key="5">
    <source>
        <dbReference type="RuleBase" id="RU003322"/>
    </source>
</evidence>
<keyword evidence="6" id="KW-0560">Oxidoreductase</keyword>
<dbReference type="PROSITE" id="PS00329">
    <property type="entry name" value="HSP70_2"/>
    <property type="match status" value="1"/>
</dbReference>
<dbReference type="Proteomes" id="UP000009046">
    <property type="component" value="Unassembled WGS sequence"/>
</dbReference>
<dbReference type="RefSeq" id="XP_002430474.1">
    <property type="nucleotide sequence ID" value="XM_002430429.1"/>
</dbReference>
<dbReference type="PANTHER" id="PTHR19375">
    <property type="entry name" value="HEAT SHOCK PROTEIN 70KDA"/>
    <property type="match status" value="1"/>
</dbReference>
<gene>
    <name evidence="7" type="primary">8231426</name>
    <name evidence="6" type="ORF">Phum_PHUM484760</name>
</gene>
<dbReference type="PRINTS" id="PR00301">
    <property type="entry name" value="HEATSHOCK70"/>
</dbReference>
<dbReference type="FunFam" id="2.60.34.10:FF:000002">
    <property type="entry name" value="Heat shock 70 kDa"/>
    <property type="match status" value="1"/>
</dbReference>
<dbReference type="CTD" id="8231426"/>
<evidence type="ECO:0000256" key="2">
    <source>
        <dbReference type="ARBA" id="ARBA00022741"/>
    </source>
</evidence>
<dbReference type="FunFam" id="3.30.30.30:FF:000001">
    <property type="entry name" value="heat shock 70 kDa protein-like"/>
    <property type="match status" value="1"/>
</dbReference>
<protein>
    <submittedName>
        <fullName evidence="6 7">Heat shock cognate 71 kDa protein, putative</fullName>
        <ecNumber evidence="6">1.3.1.74</ecNumber>
    </submittedName>
</protein>
<dbReference type="EMBL" id="DS235820">
    <property type="protein sequence ID" value="EEB17736.1"/>
    <property type="molecule type" value="Genomic_DNA"/>
</dbReference>